<evidence type="ECO:0000256" key="2">
    <source>
        <dbReference type="ARBA" id="ARBA00022475"/>
    </source>
</evidence>
<evidence type="ECO:0000313" key="9">
    <source>
        <dbReference type="EMBL" id="KAJ9584559.1"/>
    </source>
</evidence>
<evidence type="ECO:0000256" key="6">
    <source>
        <dbReference type="ARBA" id="ARBA00023170"/>
    </source>
</evidence>
<evidence type="ECO:0000313" key="10">
    <source>
        <dbReference type="Proteomes" id="UP001233999"/>
    </source>
</evidence>
<keyword evidence="10" id="KW-1185">Reference proteome</keyword>
<organism evidence="9 10">
    <name type="scientific">Diploptera punctata</name>
    <name type="common">Pacific beetle cockroach</name>
    <dbReference type="NCBI Taxonomy" id="6984"/>
    <lineage>
        <taxon>Eukaryota</taxon>
        <taxon>Metazoa</taxon>
        <taxon>Ecdysozoa</taxon>
        <taxon>Arthropoda</taxon>
        <taxon>Hexapoda</taxon>
        <taxon>Insecta</taxon>
        <taxon>Pterygota</taxon>
        <taxon>Neoptera</taxon>
        <taxon>Polyneoptera</taxon>
        <taxon>Dictyoptera</taxon>
        <taxon>Blattodea</taxon>
        <taxon>Blaberoidea</taxon>
        <taxon>Blaberidae</taxon>
        <taxon>Diplopterinae</taxon>
        <taxon>Diploptera</taxon>
    </lineage>
</organism>
<accession>A0AAD7ZPJ9</accession>
<proteinExistence type="predicted"/>
<name>A0AAD7ZPJ9_DIPPU</name>
<feature type="transmembrane region" description="Helical" evidence="8">
    <location>
        <begin position="196"/>
        <end position="220"/>
    </location>
</feature>
<keyword evidence="6" id="KW-0675">Receptor</keyword>
<reference evidence="9" key="2">
    <citation type="submission" date="2023-05" db="EMBL/GenBank/DDBJ databases">
        <authorList>
            <person name="Fouks B."/>
        </authorList>
    </citation>
    <scope>NUCLEOTIDE SEQUENCE</scope>
    <source>
        <strain evidence="9">Stay&amp;Tobe</strain>
        <tissue evidence="9">Testes</tissue>
    </source>
</reference>
<dbReference type="GO" id="GO:0005886">
    <property type="term" value="C:plasma membrane"/>
    <property type="evidence" value="ECO:0007669"/>
    <property type="project" value="UniProtKB-SubCell"/>
</dbReference>
<sequence length="480" mass="55287">MNKQLLKSTDRLFIVISTSSETQMETARKILEYLWDNCNIIDVLVMVGDDKHLYTWYPFHSTGRQVMWLDPQSLPILDKIPNKFYNTTLTVKTYETIPTIYYVGNHLGRLKFEGTEIDMLDIVMEQLNISYSTISDTLYNAIGLMGLNNGEFDIFFASTPLFENLASMFDTSIPYFNTGFKWYVPCPSSLSRLERLLTIFEPSVLLLMLTLTVTVTFVMWRIGRYYNDPKSFCNSFITAWASSVGISVPFQSINLPLRIVFIFWVTYCYALSTVFQTFFTTNLVNPGTSKKIQNLDDICNKSFQYGYDFRLDFFLFYLNTNWLCNGEGRTDCKGSTNSDCFYRVVKGDDFAYLAAEFYGDHYVAVNLSRNAGALCSLDGYFATLHVVMYLTKGSHFLKPINTILRRLTEVGIKTKLLNLLTEKWRILSGYSEAIDIHQEDSNFVVFTLTHLSIVFYVLFGGLMLSSVVFILEITTNWKRI</sequence>
<dbReference type="PANTHER" id="PTHR42643:SF30">
    <property type="entry name" value="IONOTROPIC RECEPTOR 40A-RELATED"/>
    <property type="match status" value="1"/>
</dbReference>
<dbReference type="Proteomes" id="UP001233999">
    <property type="component" value="Unassembled WGS sequence"/>
</dbReference>
<evidence type="ECO:0000256" key="7">
    <source>
        <dbReference type="ARBA" id="ARBA00023180"/>
    </source>
</evidence>
<feature type="transmembrane region" description="Helical" evidence="8">
    <location>
        <begin position="259"/>
        <end position="284"/>
    </location>
</feature>
<keyword evidence="5 8" id="KW-0472">Membrane</keyword>
<comment type="subcellular location">
    <subcellularLocation>
        <location evidence="1">Cell membrane</location>
        <topology evidence="1">Multi-pass membrane protein</topology>
    </subcellularLocation>
</comment>
<dbReference type="EMBL" id="JASPKZ010007394">
    <property type="protein sequence ID" value="KAJ9584559.1"/>
    <property type="molecule type" value="Genomic_DNA"/>
</dbReference>
<feature type="transmembrane region" description="Helical" evidence="8">
    <location>
        <begin position="443"/>
        <end position="471"/>
    </location>
</feature>
<feature type="transmembrane region" description="Helical" evidence="8">
    <location>
        <begin position="232"/>
        <end position="253"/>
    </location>
</feature>
<keyword evidence="2" id="KW-1003">Cell membrane</keyword>
<keyword evidence="7" id="KW-0325">Glycoprotein</keyword>
<evidence type="ECO:0000256" key="4">
    <source>
        <dbReference type="ARBA" id="ARBA00022989"/>
    </source>
</evidence>
<dbReference type="PANTHER" id="PTHR42643">
    <property type="entry name" value="IONOTROPIC RECEPTOR 20A-RELATED"/>
    <property type="match status" value="1"/>
</dbReference>
<dbReference type="Gene3D" id="3.40.190.10">
    <property type="entry name" value="Periplasmic binding protein-like II"/>
    <property type="match status" value="1"/>
</dbReference>
<protein>
    <submittedName>
        <fullName evidence="9">Uncharacterized protein</fullName>
    </submittedName>
</protein>
<reference evidence="9" key="1">
    <citation type="journal article" date="2023" name="IScience">
        <title>Live-bearing cockroach genome reveals convergent evolutionary mechanisms linked to viviparity in insects and beyond.</title>
        <authorList>
            <person name="Fouks B."/>
            <person name="Harrison M.C."/>
            <person name="Mikhailova A.A."/>
            <person name="Marchal E."/>
            <person name="English S."/>
            <person name="Carruthers M."/>
            <person name="Jennings E.C."/>
            <person name="Chiamaka E.L."/>
            <person name="Frigard R.A."/>
            <person name="Pippel M."/>
            <person name="Attardo G.M."/>
            <person name="Benoit J.B."/>
            <person name="Bornberg-Bauer E."/>
            <person name="Tobe S.S."/>
        </authorList>
    </citation>
    <scope>NUCLEOTIDE SEQUENCE</scope>
    <source>
        <strain evidence="9">Stay&amp;Tobe</strain>
    </source>
</reference>
<dbReference type="Gene3D" id="1.10.287.70">
    <property type="match status" value="1"/>
</dbReference>
<evidence type="ECO:0000256" key="1">
    <source>
        <dbReference type="ARBA" id="ARBA00004651"/>
    </source>
</evidence>
<comment type="caution">
    <text evidence="9">The sequence shown here is derived from an EMBL/GenBank/DDBJ whole genome shotgun (WGS) entry which is preliminary data.</text>
</comment>
<keyword evidence="4 8" id="KW-1133">Transmembrane helix</keyword>
<gene>
    <name evidence="9" type="ORF">L9F63_021098</name>
</gene>
<evidence type="ECO:0000256" key="8">
    <source>
        <dbReference type="SAM" id="Phobius"/>
    </source>
</evidence>
<dbReference type="AlphaFoldDB" id="A0AAD7ZPJ9"/>
<dbReference type="InterPro" id="IPR052192">
    <property type="entry name" value="Insect_Ionotropic_Sensory_Rcpt"/>
</dbReference>
<evidence type="ECO:0000256" key="3">
    <source>
        <dbReference type="ARBA" id="ARBA00022692"/>
    </source>
</evidence>
<evidence type="ECO:0000256" key="5">
    <source>
        <dbReference type="ARBA" id="ARBA00023136"/>
    </source>
</evidence>
<keyword evidence="3 8" id="KW-0812">Transmembrane</keyword>
<dbReference type="SUPFAM" id="SSF53850">
    <property type="entry name" value="Periplasmic binding protein-like II"/>
    <property type="match status" value="1"/>
</dbReference>